<dbReference type="STRING" id="1051891.A0A0C3KNS2"/>
<feature type="compositionally biased region" description="Basic and acidic residues" evidence="1">
    <location>
        <begin position="248"/>
        <end position="258"/>
    </location>
</feature>
<name>A0A0C3KNS2_9AGAM</name>
<proteinExistence type="predicted"/>
<gene>
    <name evidence="2" type="ORF">M407DRAFT_9666</name>
</gene>
<dbReference type="Proteomes" id="UP000054248">
    <property type="component" value="Unassembled WGS sequence"/>
</dbReference>
<dbReference type="SUPFAM" id="SSF64376">
    <property type="entry name" value="YlxR-like"/>
    <property type="match status" value="1"/>
</dbReference>
<sequence>MLEDFLIRLGIVHQPSAVTNAVPVGKQRQHLSNLYILPDGLLHPQFETKRNARGAYVPCWKSAFELALRKGQLKRIHNTANLHPLLVNQISHQLRSRVLQELIILHKRLEALRGHRRLKSPPNILRRLTAQELSSASTPSLSSSVRLETSCSQQPLAVITCPRQPTSETVADDQLATLPIQLDYPSPEPGLPPYELIPLDSSRSAEPSLPLYHGSKIFRLSAEQTRLRLALDRIIELDQQVPHGPQQRHPDPSGKSEEALEDSSDAYILQSPANGATVDPVPLAISLWRLMLWEGSDWRTVDDSVMSSPL</sequence>
<evidence type="ECO:0000313" key="3">
    <source>
        <dbReference type="Proteomes" id="UP000054248"/>
    </source>
</evidence>
<keyword evidence="3" id="KW-1185">Reference proteome</keyword>
<reference evidence="2 3" key="1">
    <citation type="submission" date="2014-04" db="EMBL/GenBank/DDBJ databases">
        <authorList>
            <consortium name="DOE Joint Genome Institute"/>
            <person name="Kuo A."/>
            <person name="Girlanda M."/>
            <person name="Perotto S."/>
            <person name="Kohler A."/>
            <person name="Nagy L.G."/>
            <person name="Floudas D."/>
            <person name="Copeland A."/>
            <person name="Barry K.W."/>
            <person name="Cichocki N."/>
            <person name="Veneault-Fourrey C."/>
            <person name="LaButti K."/>
            <person name="Lindquist E.A."/>
            <person name="Lipzen A."/>
            <person name="Lundell T."/>
            <person name="Morin E."/>
            <person name="Murat C."/>
            <person name="Sun H."/>
            <person name="Tunlid A."/>
            <person name="Henrissat B."/>
            <person name="Grigoriev I.V."/>
            <person name="Hibbett D.S."/>
            <person name="Martin F."/>
            <person name="Nordberg H.P."/>
            <person name="Cantor M.N."/>
            <person name="Hua S.X."/>
        </authorList>
    </citation>
    <scope>NUCLEOTIDE SEQUENCE [LARGE SCALE GENOMIC DNA]</scope>
    <source>
        <strain evidence="2 3">MUT 4182</strain>
    </source>
</reference>
<protein>
    <submittedName>
        <fullName evidence="2">Uncharacterized protein</fullName>
    </submittedName>
</protein>
<organism evidence="2 3">
    <name type="scientific">Tulasnella calospora MUT 4182</name>
    <dbReference type="NCBI Taxonomy" id="1051891"/>
    <lineage>
        <taxon>Eukaryota</taxon>
        <taxon>Fungi</taxon>
        <taxon>Dikarya</taxon>
        <taxon>Basidiomycota</taxon>
        <taxon>Agaricomycotina</taxon>
        <taxon>Agaricomycetes</taxon>
        <taxon>Cantharellales</taxon>
        <taxon>Tulasnellaceae</taxon>
        <taxon>Tulasnella</taxon>
    </lineage>
</organism>
<dbReference type="EMBL" id="KN823095">
    <property type="protein sequence ID" value="KIO23013.1"/>
    <property type="molecule type" value="Genomic_DNA"/>
</dbReference>
<evidence type="ECO:0000256" key="1">
    <source>
        <dbReference type="SAM" id="MobiDB-lite"/>
    </source>
</evidence>
<evidence type="ECO:0000313" key="2">
    <source>
        <dbReference type="EMBL" id="KIO23013.1"/>
    </source>
</evidence>
<feature type="region of interest" description="Disordered" evidence="1">
    <location>
        <begin position="238"/>
        <end position="262"/>
    </location>
</feature>
<dbReference type="AlphaFoldDB" id="A0A0C3KNS2"/>
<dbReference type="InterPro" id="IPR035931">
    <property type="entry name" value="YlxR-like_sf"/>
</dbReference>
<dbReference type="HOGENOM" id="CLU_048619_0_0_1"/>
<accession>A0A0C3KNS2</accession>
<dbReference type="OrthoDB" id="3363286at2759"/>
<reference evidence="3" key="2">
    <citation type="submission" date="2015-01" db="EMBL/GenBank/DDBJ databases">
        <title>Evolutionary Origins and Diversification of the Mycorrhizal Mutualists.</title>
        <authorList>
            <consortium name="DOE Joint Genome Institute"/>
            <consortium name="Mycorrhizal Genomics Consortium"/>
            <person name="Kohler A."/>
            <person name="Kuo A."/>
            <person name="Nagy L.G."/>
            <person name="Floudas D."/>
            <person name="Copeland A."/>
            <person name="Barry K.W."/>
            <person name="Cichocki N."/>
            <person name="Veneault-Fourrey C."/>
            <person name="LaButti K."/>
            <person name="Lindquist E.A."/>
            <person name="Lipzen A."/>
            <person name="Lundell T."/>
            <person name="Morin E."/>
            <person name="Murat C."/>
            <person name="Riley R."/>
            <person name="Ohm R."/>
            <person name="Sun H."/>
            <person name="Tunlid A."/>
            <person name="Henrissat B."/>
            <person name="Grigoriev I.V."/>
            <person name="Hibbett D.S."/>
            <person name="Martin F."/>
        </authorList>
    </citation>
    <scope>NUCLEOTIDE SEQUENCE [LARGE SCALE GENOMIC DNA]</scope>
    <source>
        <strain evidence="3">MUT 4182</strain>
    </source>
</reference>